<protein>
    <submittedName>
        <fullName evidence="2">Membrane protein</fullName>
    </submittedName>
</protein>
<dbReference type="Gene3D" id="3.30.420.40">
    <property type="match status" value="2"/>
</dbReference>
<dbReference type="Proteomes" id="UP000027980">
    <property type="component" value="Plasmid pT1"/>
</dbReference>
<reference evidence="2 3" key="1">
    <citation type="submission" date="2014-07" db="EMBL/GenBank/DDBJ databases">
        <title>Complete genome sequence of a moderately halophilic bacterium Terribacillus aidingensis MP602, isolated from Cryptomeria fortunei in Tianmu mountain in China.</title>
        <authorList>
            <person name="Wang Y."/>
            <person name="Lu P."/>
            <person name="Zhang L."/>
        </authorList>
    </citation>
    <scope>NUCLEOTIDE SEQUENCE [LARGE SCALE GENOMIC DNA]</scope>
    <source>
        <strain evidence="2 3">MP602</strain>
        <plasmid evidence="2 3">pT1</plasmid>
    </source>
</reference>
<feature type="domain" description="Alp7A-like C-terminal" evidence="1">
    <location>
        <begin position="206"/>
        <end position="360"/>
    </location>
</feature>
<dbReference type="EMBL" id="CP008877">
    <property type="protein sequence ID" value="AIF68408.1"/>
    <property type="molecule type" value="Genomic_DNA"/>
</dbReference>
<evidence type="ECO:0000313" key="2">
    <source>
        <dbReference type="EMBL" id="AIF68408.1"/>
    </source>
</evidence>
<name>A0A075LVB3_9BACI</name>
<gene>
    <name evidence="2" type="ORF">GZ22_18435</name>
</gene>
<dbReference type="OrthoDB" id="1922752at2"/>
<geneLocation type="plasmid" evidence="2 3">
    <name>pT1</name>
</geneLocation>
<dbReference type="GeneID" id="34223437"/>
<dbReference type="Pfam" id="PF22128">
    <property type="entry name" value="Alp7A_like_C"/>
    <property type="match status" value="1"/>
</dbReference>
<evidence type="ECO:0000313" key="3">
    <source>
        <dbReference type="Proteomes" id="UP000027980"/>
    </source>
</evidence>
<organism evidence="2 3">
    <name type="scientific">Terribacillus saccharophilus</name>
    <dbReference type="NCBI Taxonomy" id="361277"/>
    <lineage>
        <taxon>Bacteria</taxon>
        <taxon>Bacillati</taxon>
        <taxon>Bacillota</taxon>
        <taxon>Bacilli</taxon>
        <taxon>Bacillales</taxon>
        <taxon>Bacillaceae</taxon>
        <taxon>Terribacillus</taxon>
    </lineage>
</organism>
<keyword evidence="2" id="KW-0614">Plasmid</keyword>
<proteinExistence type="predicted"/>
<evidence type="ECO:0000259" key="1">
    <source>
        <dbReference type="Pfam" id="PF22128"/>
    </source>
</evidence>
<dbReference type="KEGG" id="tap:GZ22_18435"/>
<dbReference type="AlphaFoldDB" id="A0A075LVB3"/>
<dbReference type="HOGENOM" id="CLU_718979_0_0_9"/>
<dbReference type="CDD" id="cd24023">
    <property type="entry name" value="ASKHA_NBD_ParM_Alp7A-like"/>
    <property type="match status" value="1"/>
</dbReference>
<sequence length="384" mass="43985">MEISRMNVDFGNSMYMNMIDGYFFELPTNVVEISRESAEGKFTTSIEEPEELKGRILISTNIDGEEKFFLVGEIAENEVLGNNHIRKLHNKATSHITYIMFLAATSYHHALKKDESNDVVINYFSTMLPIWLLKQTSKFSEMQSAFANRFKGKHEVKILTPGMEKTLNINVQEAVCRIESEVARWSIKKNFDLEDNAQADLFKGNDTVLCDLGGGTDDFVLLPAGLKSPISRDSFDYNADKPFLEFLEQFRKEKLVEHFKTVRDLETFIFTNIDKSKMERKDGNTGQKFDLTETIKKALKEYAQIKITQVENTFPAPKDKVYKYFYFGGVATVLKESIMIVTEEKYGQEISEANHIIADDARMLNLFGLEVLSRAEEAKRLSEV</sequence>
<accession>A0A075LVB3</accession>
<dbReference type="RefSeq" id="WP_041592325.1">
    <property type="nucleotide sequence ID" value="NZ_CP008877.1"/>
</dbReference>
<dbReference type="InterPro" id="IPR054368">
    <property type="entry name" value="Alp7A-like_C"/>
</dbReference>